<dbReference type="EMBL" id="KE524214">
    <property type="protein sequence ID" value="KFB35074.1"/>
    <property type="molecule type" value="Genomic_DNA"/>
</dbReference>
<accession>A0A084VAT0</accession>
<feature type="compositionally biased region" description="Polar residues" evidence="1">
    <location>
        <begin position="23"/>
        <end position="38"/>
    </location>
</feature>
<evidence type="ECO:0000313" key="4">
    <source>
        <dbReference type="Proteomes" id="UP000030765"/>
    </source>
</evidence>
<dbReference type="EnsemblMetazoa" id="ASIC000960-RA">
    <property type="protein sequence ID" value="ASIC000960-PA"/>
    <property type="gene ID" value="ASIC000960"/>
</dbReference>
<name>A0A084VAT0_ANOSI</name>
<evidence type="ECO:0000256" key="1">
    <source>
        <dbReference type="SAM" id="MobiDB-lite"/>
    </source>
</evidence>
<evidence type="ECO:0000313" key="3">
    <source>
        <dbReference type="EnsemblMetazoa" id="ASIC000960-PA"/>
    </source>
</evidence>
<sequence length="154" mass="16387">MPESRSMELSLQELAQRSELPFMQNNGMSRLEAQSAQLDNPALPDMPNLDLDVPMPETDRRSGQPDVTLPEGMPALGLRLAEFHVPGLERSVETAGTGTPARIRTSAGTVPKQADVPGAEALLHQKMATSFALSACSINGSGSQLLTTGKTHLP</sequence>
<dbReference type="VEuPathDB" id="VectorBase:ASIS017217"/>
<feature type="region of interest" description="Disordered" evidence="1">
    <location>
        <begin position="22"/>
        <end position="72"/>
    </location>
</feature>
<reference evidence="2 4" key="1">
    <citation type="journal article" date="2014" name="BMC Genomics">
        <title>Genome sequence of Anopheles sinensis provides insight into genetics basis of mosquito competence for malaria parasites.</title>
        <authorList>
            <person name="Zhou D."/>
            <person name="Zhang D."/>
            <person name="Ding G."/>
            <person name="Shi L."/>
            <person name="Hou Q."/>
            <person name="Ye Y."/>
            <person name="Xu Y."/>
            <person name="Zhou H."/>
            <person name="Xiong C."/>
            <person name="Li S."/>
            <person name="Yu J."/>
            <person name="Hong S."/>
            <person name="Yu X."/>
            <person name="Zou P."/>
            <person name="Chen C."/>
            <person name="Chang X."/>
            <person name="Wang W."/>
            <person name="Lv Y."/>
            <person name="Sun Y."/>
            <person name="Ma L."/>
            <person name="Shen B."/>
            <person name="Zhu C."/>
        </authorList>
    </citation>
    <scope>NUCLEOTIDE SEQUENCE [LARGE SCALE GENOMIC DNA]</scope>
</reference>
<gene>
    <name evidence="2" type="ORF">ZHAS_00000960</name>
</gene>
<dbReference type="VEuPathDB" id="VectorBase:ASIC000960"/>
<dbReference type="EMBL" id="ATLV01004459">
    <property type="status" value="NOT_ANNOTATED_CDS"/>
    <property type="molecule type" value="Genomic_DNA"/>
</dbReference>
<dbReference type="Proteomes" id="UP000030765">
    <property type="component" value="Unassembled WGS sequence"/>
</dbReference>
<evidence type="ECO:0000313" key="2">
    <source>
        <dbReference type="EMBL" id="KFB35074.1"/>
    </source>
</evidence>
<reference evidence="3" key="2">
    <citation type="submission" date="2020-05" db="UniProtKB">
        <authorList>
            <consortium name="EnsemblMetazoa"/>
        </authorList>
    </citation>
    <scope>IDENTIFICATION</scope>
</reference>
<dbReference type="AlphaFoldDB" id="A0A084VAT0"/>
<protein>
    <submittedName>
        <fullName evidence="2 3">Uncharacterized protein</fullName>
    </submittedName>
</protein>
<keyword evidence="4" id="KW-1185">Reference proteome</keyword>
<organism evidence="2">
    <name type="scientific">Anopheles sinensis</name>
    <name type="common">Mosquito</name>
    <dbReference type="NCBI Taxonomy" id="74873"/>
    <lineage>
        <taxon>Eukaryota</taxon>
        <taxon>Metazoa</taxon>
        <taxon>Ecdysozoa</taxon>
        <taxon>Arthropoda</taxon>
        <taxon>Hexapoda</taxon>
        <taxon>Insecta</taxon>
        <taxon>Pterygota</taxon>
        <taxon>Neoptera</taxon>
        <taxon>Endopterygota</taxon>
        <taxon>Diptera</taxon>
        <taxon>Nematocera</taxon>
        <taxon>Culicoidea</taxon>
        <taxon>Culicidae</taxon>
        <taxon>Anophelinae</taxon>
        <taxon>Anopheles</taxon>
    </lineage>
</organism>
<proteinExistence type="predicted"/>